<feature type="region of interest" description="Disordered" evidence="8">
    <location>
        <begin position="169"/>
        <end position="214"/>
    </location>
</feature>
<proteinExistence type="predicted"/>
<name>F2USA2_SALR5</name>
<feature type="region of interest" description="Disordered" evidence="8">
    <location>
        <begin position="616"/>
        <end position="660"/>
    </location>
</feature>
<dbReference type="EMBL" id="GL832994">
    <property type="protein sequence ID" value="EGD81011.1"/>
    <property type="molecule type" value="Genomic_DNA"/>
</dbReference>
<dbReference type="Proteomes" id="UP000007799">
    <property type="component" value="Unassembled WGS sequence"/>
</dbReference>
<keyword evidence="5" id="KW-0804">Transcription</keyword>
<evidence type="ECO:0000313" key="11">
    <source>
        <dbReference type="Proteomes" id="UP000007799"/>
    </source>
</evidence>
<feature type="compositionally biased region" description="Low complexity" evidence="8">
    <location>
        <begin position="279"/>
        <end position="293"/>
    </location>
</feature>
<organism evidence="11">
    <name type="scientific">Salpingoeca rosetta (strain ATCC 50818 / BSB-021)</name>
    <dbReference type="NCBI Taxonomy" id="946362"/>
    <lineage>
        <taxon>Eukaryota</taxon>
        <taxon>Choanoflagellata</taxon>
        <taxon>Craspedida</taxon>
        <taxon>Salpingoecidae</taxon>
        <taxon>Salpingoeca</taxon>
    </lineage>
</organism>
<feature type="region of interest" description="Disordered" evidence="8">
    <location>
        <begin position="101"/>
        <end position="155"/>
    </location>
</feature>
<dbReference type="PANTHER" id="PTHR12346:SF0">
    <property type="entry name" value="SIN3A, ISOFORM G"/>
    <property type="match status" value="1"/>
</dbReference>
<evidence type="ECO:0000256" key="3">
    <source>
        <dbReference type="ARBA" id="ARBA00022737"/>
    </source>
</evidence>
<dbReference type="eggNOG" id="KOG4204">
    <property type="taxonomic scope" value="Eukaryota"/>
</dbReference>
<accession>F2USA2</accession>
<dbReference type="FunFam" id="1.20.1160.11:FF:000002">
    <property type="entry name" value="Paired amphipathic helix protein SIN3"/>
    <property type="match status" value="1"/>
</dbReference>
<evidence type="ECO:0000256" key="7">
    <source>
        <dbReference type="PROSITE-ProRule" id="PRU00810"/>
    </source>
</evidence>
<evidence type="ECO:0000256" key="5">
    <source>
        <dbReference type="ARBA" id="ARBA00023163"/>
    </source>
</evidence>
<evidence type="ECO:0000313" key="10">
    <source>
        <dbReference type="EMBL" id="EGD81011.1"/>
    </source>
</evidence>
<dbReference type="KEGG" id="sre:PTSG_10955"/>
<feature type="compositionally biased region" description="Polar residues" evidence="8">
    <location>
        <begin position="101"/>
        <end position="131"/>
    </location>
</feature>
<keyword evidence="4" id="KW-0805">Transcription regulation</keyword>
<feature type="compositionally biased region" description="Low complexity" evidence="8">
    <location>
        <begin position="358"/>
        <end position="384"/>
    </location>
</feature>
<feature type="compositionally biased region" description="Low complexity" evidence="8">
    <location>
        <begin position="1067"/>
        <end position="1142"/>
    </location>
</feature>
<keyword evidence="6 7" id="KW-0539">Nucleus</keyword>
<feature type="region of interest" description="Disordered" evidence="8">
    <location>
        <begin position="1519"/>
        <end position="1581"/>
    </location>
</feature>
<feature type="compositionally biased region" description="Low complexity" evidence="8">
    <location>
        <begin position="1542"/>
        <end position="1555"/>
    </location>
</feature>
<dbReference type="InterPro" id="IPR013194">
    <property type="entry name" value="HDAC_interact_dom"/>
</dbReference>
<protein>
    <recommendedName>
        <fullName evidence="9">Histone deacetylase interacting domain-containing protein</fullName>
    </recommendedName>
</protein>
<dbReference type="InterPro" id="IPR039774">
    <property type="entry name" value="Sin3-like"/>
</dbReference>
<dbReference type="GeneID" id="16068408"/>
<feature type="compositionally biased region" description="Basic and acidic residues" evidence="8">
    <location>
        <begin position="649"/>
        <end position="660"/>
    </location>
</feature>
<dbReference type="Gene3D" id="1.20.1160.11">
    <property type="entry name" value="Paired amphipathic helix"/>
    <property type="match status" value="3"/>
</dbReference>
<feature type="region of interest" description="Disordered" evidence="8">
    <location>
        <begin position="274"/>
        <end position="293"/>
    </location>
</feature>
<dbReference type="InterPro" id="IPR036600">
    <property type="entry name" value="PAH_sf"/>
</dbReference>
<dbReference type="Pfam" id="PF16879">
    <property type="entry name" value="Sin3a_C"/>
    <property type="match status" value="1"/>
</dbReference>
<keyword evidence="2" id="KW-0678">Repressor</keyword>
<dbReference type="PANTHER" id="PTHR12346">
    <property type="entry name" value="SIN3B-RELATED"/>
    <property type="match status" value="1"/>
</dbReference>
<sequence length="1581" mass="174557">MDSRPEDNPFAQQGAMVPPQHYDQQQQQQHQTTTAPGQQPQQMMQHAMNAHMPQPQHLPQQQQQQHHHQMQPGHLQHGVAVTSTMGATPGMTPDAAQLAWTQPSTTSVQAHQQQPGVSSFSGFSATSAHSTQQQQQQLPGGLGTSAPATSTTPASTAATAMGMVQGTPHALHQQQLHAAPHHQHQQQMHLQHQQLRQQHQQHHHQQQQLHLPPGMMSMAPTTSSLQGMPGMQLVTSAPAQATSAPVMASTAGGTSVAVTSSGAPAARATVTSATPASIARAAPGTSAPATTTMAGSGAVATSSAAVTSAGAKPAMPASSSSAATSAMAAGGDNLTAEQREQRMVALTMTSMQPGSRDGSGQQQRHLQHQHQGQGAGQSKAQHQQMPASSQQYAQHIVHSQASGVPFTSASMNQDGSSGNVHIKQEQTAALTEMASNGAFGGHRRLKVEDALTYLDRVKAHFGSQPTVYNSFLNIMKDFKSQNINTPDVIKNVSQLFEGHPELIVGFNTFLPPGYKIEIPDESQPEQIVVSQPRKQLEFSHAIQYVNKIKTRFQSNSEVYKTFRKILDTYQKEQKTISEVYEQLAKLFENHIDLLEEFSQFLPEAIPAAKAYKERQLQEAARQQQKRKAEAPKQTQQRAAASAAETDEAQPTKRAKEERRLTGVENRPLSSYVLTDELQFFDNVKRLLQPRPLYDDFLRCLNLYNNNIISREELVTVASNFLDKYPSLLRWFRRFVGVGDDGEVLDPHQHDIDLNTCLQVEVSYRRLPDEFQHAQCSGRKNMDPSLLETLNNRYVSFPSWTSEDNQFVTGKKTQYEDNLFKAEDERFELDMLLATNQSTINALQTCYRECRSKTNAGETYTLDTKQFGTNSHAIHHRSLKRLYGEHLEEVLNGLASNPLKNLPIIISRLSQKQKEWKEVQFSWNREWKLVFDENYLRALDQIGPSSKKKDLNELKPKAIRQGFKEQAEARAAYFARLQEQGASPPGDAPLARRVFDLPKTNAMDAFLELFKAAMNKHAEKACDKQLMIVLFKTMAGFVRGDDISEGVSALCPVAPAAAPAEEEHEQQEQPQQQQDQQEQPQQQQDQQSSSQDTTAMDASQDTSDSATTAAATTTEGGATTTTDTSTDAADTSTDAANTSTTTTTKEEDTQEDSKDMETMPDAKTTSTANGIAFEVQLPDLEERRRQAPRSFFTSTKWAIAFVLFETLYERIARVKELCELTKEAAKLPPSELANIDPAIALAVKLEGDVAKDQHFEQFMACTKDLIASPADQSAYEEAMRKMFVTHAHRLYSIDRLFGYLFKQMYSVVLDHSSLHLLRLHQERFGQSAGIGSAYHKAALDHLEDRAALYKVTRTGEHLSIELIGDGKVPCDDDIPDKTSEWAKYVEKYVKYDSVDSDLLDQGKAPPFLTRSYNQAGVPHETAMDGCLYVDRLNARFLLGDYRLRMAPNGWDVFARPGTNRSWSDKKHVAASAAFHRQIDRALKPEQRAPDDKLFLGPHGTHMFSTKTVNGVTVRMCTSANSTDKTDTTTSKGSSAEESAKQPASSTAETTQGTATDTKAEEPKAEESQKTTTSASPPATTTA</sequence>
<dbReference type="Pfam" id="PF02671">
    <property type="entry name" value="PAH"/>
    <property type="match status" value="3"/>
</dbReference>
<dbReference type="PROSITE" id="PS51477">
    <property type="entry name" value="PAH"/>
    <property type="match status" value="3"/>
</dbReference>
<dbReference type="OrthoDB" id="10265969at2759"/>
<dbReference type="SMART" id="SM00761">
    <property type="entry name" value="HDAC_interact"/>
    <property type="match status" value="1"/>
</dbReference>
<keyword evidence="3" id="KW-0677">Repeat</keyword>
<dbReference type="STRING" id="946362.F2USA2"/>
<dbReference type="InterPro" id="IPR003822">
    <property type="entry name" value="PAH"/>
</dbReference>
<evidence type="ECO:0000259" key="9">
    <source>
        <dbReference type="SMART" id="SM00761"/>
    </source>
</evidence>
<feature type="compositionally biased region" description="Low complexity" evidence="8">
    <location>
        <begin position="24"/>
        <end position="75"/>
    </location>
</feature>
<evidence type="ECO:0000256" key="6">
    <source>
        <dbReference type="ARBA" id="ARBA00023242"/>
    </source>
</evidence>
<dbReference type="GO" id="GO:0070822">
    <property type="term" value="C:Sin3-type complex"/>
    <property type="evidence" value="ECO:0007669"/>
    <property type="project" value="TreeGrafter"/>
</dbReference>
<feature type="compositionally biased region" description="Low complexity" evidence="8">
    <location>
        <begin position="1519"/>
        <end position="1534"/>
    </location>
</feature>
<evidence type="ECO:0000256" key="4">
    <source>
        <dbReference type="ARBA" id="ARBA00023015"/>
    </source>
</evidence>
<dbReference type="FunCoup" id="F2USA2">
    <property type="interactions" value="1846"/>
</dbReference>
<reference evidence="10" key="1">
    <citation type="submission" date="2009-08" db="EMBL/GenBank/DDBJ databases">
        <title>Annotation of Salpingoeca rosetta.</title>
        <authorList>
            <consortium name="The Broad Institute Genome Sequencing Platform"/>
            <person name="Russ C."/>
            <person name="Cuomo C."/>
            <person name="Burger G."/>
            <person name="Gray M.W."/>
            <person name="Holland P.W.H."/>
            <person name="King N."/>
            <person name="Lang F.B.F."/>
            <person name="Roger A.J."/>
            <person name="Ruiz-Trillo I."/>
            <person name="Young S.K."/>
            <person name="Zeng Q."/>
            <person name="Gargeya S."/>
            <person name="Alvarado L."/>
            <person name="Berlin A."/>
            <person name="Chapman S.B."/>
            <person name="Chen Z."/>
            <person name="Freedman E."/>
            <person name="Gellesch M."/>
            <person name="Goldberg J."/>
            <person name="Griggs A."/>
            <person name="Gujja S."/>
            <person name="Heilman E."/>
            <person name="Heiman D."/>
            <person name="Howarth C."/>
            <person name="Mehta T."/>
            <person name="Neiman D."/>
            <person name="Pearson M."/>
            <person name="Roberts A."/>
            <person name="Saif S."/>
            <person name="Shea T."/>
            <person name="Shenoy N."/>
            <person name="Sisk P."/>
            <person name="Stolte C."/>
            <person name="Sykes S."/>
            <person name="White J."/>
            <person name="Yandava C."/>
            <person name="Haas B."/>
            <person name="Nusbaum C."/>
            <person name="Birren B."/>
        </authorList>
    </citation>
    <scope>NUCLEOTIDE SEQUENCE [LARGE SCALE GENOMIC DNA]</scope>
    <source>
        <strain evidence="10">ATCC 50818</strain>
    </source>
</reference>
<dbReference type="GO" id="GO:0003714">
    <property type="term" value="F:transcription corepressor activity"/>
    <property type="evidence" value="ECO:0007669"/>
    <property type="project" value="InterPro"/>
</dbReference>
<dbReference type="FunFam" id="1.20.1160.11:FF:000003">
    <property type="entry name" value="Paired amphipathic helix SIN3-like protein"/>
    <property type="match status" value="1"/>
</dbReference>
<feature type="compositionally biased region" description="Low complexity" evidence="8">
    <location>
        <begin position="1569"/>
        <end position="1581"/>
    </location>
</feature>
<feature type="region of interest" description="Disordered" evidence="8">
    <location>
        <begin position="1055"/>
        <end position="1169"/>
    </location>
</feature>
<feature type="compositionally biased region" description="Low complexity" evidence="8">
    <location>
        <begin position="631"/>
        <end position="643"/>
    </location>
</feature>
<comment type="subcellular location">
    <subcellularLocation>
        <location evidence="1 7">Nucleus</location>
    </subcellularLocation>
</comment>
<dbReference type="RefSeq" id="XP_004987881.1">
    <property type="nucleotide sequence ID" value="XM_004987824.1"/>
</dbReference>
<dbReference type="Pfam" id="PF08295">
    <property type="entry name" value="Sin3_corepress"/>
    <property type="match status" value="1"/>
</dbReference>
<evidence type="ECO:0000256" key="1">
    <source>
        <dbReference type="ARBA" id="ARBA00004123"/>
    </source>
</evidence>
<feature type="compositionally biased region" description="Low complexity" evidence="8">
    <location>
        <begin position="169"/>
        <end position="178"/>
    </location>
</feature>
<gene>
    <name evidence="10" type="ORF">PTSG_10955</name>
</gene>
<feature type="compositionally biased region" description="Low complexity" evidence="8">
    <location>
        <begin position="185"/>
        <end position="198"/>
    </location>
</feature>
<dbReference type="FunFam" id="1.20.1160.11:FF:000001">
    <property type="entry name" value="Paired amphipathic helix protein Sin3"/>
    <property type="match status" value="1"/>
</dbReference>
<feature type="compositionally biased region" description="Low complexity" evidence="8">
    <location>
        <begin position="144"/>
        <end position="155"/>
    </location>
</feature>
<feature type="compositionally biased region" description="Basic and acidic residues" evidence="8">
    <location>
        <begin position="1143"/>
        <end position="1156"/>
    </location>
</feature>
<evidence type="ECO:0000256" key="8">
    <source>
        <dbReference type="SAM" id="MobiDB-lite"/>
    </source>
</evidence>
<dbReference type="GO" id="GO:0000122">
    <property type="term" value="P:negative regulation of transcription by RNA polymerase II"/>
    <property type="evidence" value="ECO:0007669"/>
    <property type="project" value="TreeGrafter"/>
</dbReference>
<evidence type="ECO:0000256" key="2">
    <source>
        <dbReference type="ARBA" id="ARBA00022491"/>
    </source>
</evidence>
<feature type="region of interest" description="Disordered" evidence="8">
    <location>
        <begin position="350"/>
        <end position="389"/>
    </location>
</feature>
<dbReference type="InterPro" id="IPR031693">
    <property type="entry name" value="Sin3_C"/>
</dbReference>
<feature type="compositionally biased region" description="Basic and acidic residues" evidence="8">
    <location>
        <begin position="1556"/>
        <end position="1567"/>
    </location>
</feature>
<dbReference type="InParanoid" id="F2USA2"/>
<dbReference type="SUPFAM" id="SSF47762">
    <property type="entry name" value="PAH2 domain"/>
    <property type="match status" value="3"/>
</dbReference>
<keyword evidence="11" id="KW-1185">Reference proteome</keyword>
<feature type="domain" description="Histone deacetylase interacting" evidence="9">
    <location>
        <begin position="755"/>
        <end position="859"/>
    </location>
</feature>
<feature type="region of interest" description="Disordered" evidence="8">
    <location>
        <begin position="1"/>
        <end position="75"/>
    </location>
</feature>